<protein>
    <recommendedName>
        <fullName evidence="3">GLPGLI family protein</fullName>
    </recommendedName>
</protein>
<evidence type="ECO:0000313" key="2">
    <source>
        <dbReference type="Proteomes" id="UP001597512"/>
    </source>
</evidence>
<dbReference type="RefSeq" id="WP_381505412.1">
    <property type="nucleotide sequence ID" value="NZ_JBHUOM010000023.1"/>
</dbReference>
<comment type="caution">
    <text evidence="1">The sequence shown here is derived from an EMBL/GenBank/DDBJ whole genome shotgun (WGS) entry which is preliminary data.</text>
</comment>
<reference evidence="2" key="1">
    <citation type="journal article" date="2019" name="Int. J. Syst. Evol. Microbiol.">
        <title>The Global Catalogue of Microorganisms (GCM) 10K type strain sequencing project: providing services to taxonomists for standard genome sequencing and annotation.</title>
        <authorList>
            <consortium name="The Broad Institute Genomics Platform"/>
            <consortium name="The Broad Institute Genome Sequencing Center for Infectious Disease"/>
            <person name="Wu L."/>
            <person name="Ma J."/>
        </authorList>
    </citation>
    <scope>NUCLEOTIDE SEQUENCE [LARGE SCALE GENOMIC DNA]</scope>
    <source>
        <strain evidence="2">KCTC 52490</strain>
    </source>
</reference>
<proteinExistence type="predicted"/>
<gene>
    <name evidence="1" type="ORF">ACFS25_22310</name>
</gene>
<evidence type="ECO:0000313" key="1">
    <source>
        <dbReference type="EMBL" id="MFD2936533.1"/>
    </source>
</evidence>
<organism evidence="1 2">
    <name type="scientific">Spirosoma flavum</name>
    <dbReference type="NCBI Taxonomy" id="2048557"/>
    <lineage>
        <taxon>Bacteria</taxon>
        <taxon>Pseudomonadati</taxon>
        <taxon>Bacteroidota</taxon>
        <taxon>Cytophagia</taxon>
        <taxon>Cytophagales</taxon>
        <taxon>Cytophagaceae</taxon>
        <taxon>Spirosoma</taxon>
    </lineage>
</organism>
<dbReference type="Proteomes" id="UP001597512">
    <property type="component" value="Unassembled WGS sequence"/>
</dbReference>
<sequence length="276" mass="31433">MNQLSFLLRTAILMSFLAAHTDNVRAQSKAPQKTYMYLIYHKLNPGLTIQDALPVEREWKKVNQAAVDEGKLEGWYMTVKQFTSNPNQTEYDYVTRIITHEMAIKGASPEAMTRMYGDSVQAKMADLQKRDRNTAPVVKIEIWEITDGTFAPKFAPDGTQFMVIERIKRRNPGADYAGVVSQMKRLSEDRIKRNNLLGWDFSSLVIPNGSEKGYEFSIAQYVTNLSAIADPTLADTPNPIMPAPAYKQLRSQTAQMFDVVRQEVYRFQEYTTKPGN</sequence>
<name>A0ABW6AQU6_9BACT</name>
<evidence type="ECO:0008006" key="3">
    <source>
        <dbReference type="Google" id="ProtNLM"/>
    </source>
</evidence>
<keyword evidence="2" id="KW-1185">Reference proteome</keyword>
<dbReference type="EMBL" id="JBHUOM010000023">
    <property type="protein sequence ID" value="MFD2936533.1"/>
    <property type="molecule type" value="Genomic_DNA"/>
</dbReference>
<accession>A0ABW6AQU6</accession>